<keyword evidence="1" id="KW-0472">Membrane</keyword>
<reference evidence="2" key="1">
    <citation type="submission" date="2014-05" db="EMBL/GenBank/DDBJ databases">
        <authorList>
            <person name="Chronopoulou M."/>
        </authorList>
    </citation>
    <scope>NUCLEOTIDE SEQUENCE</scope>
    <source>
        <tissue evidence="2">Whole organism</tissue>
    </source>
</reference>
<protein>
    <submittedName>
        <fullName evidence="2">Uncharacterized protein</fullName>
    </submittedName>
</protein>
<keyword evidence="1" id="KW-1133">Transmembrane helix</keyword>
<sequence length="72" mass="8483">MVNFHLLLAAGVILMKLNFVIIKVILLNLLLTYRTNHQHSVKMRFSAFCYTFMIINNFLNSYLQQQFTLKST</sequence>
<evidence type="ECO:0000256" key="1">
    <source>
        <dbReference type="SAM" id="Phobius"/>
    </source>
</evidence>
<dbReference type="AlphaFoldDB" id="A0A0K2SXG2"/>
<feature type="transmembrane region" description="Helical" evidence="1">
    <location>
        <begin position="45"/>
        <end position="63"/>
    </location>
</feature>
<organism evidence="2">
    <name type="scientific">Lepeophtheirus salmonis</name>
    <name type="common">Salmon louse</name>
    <name type="synonym">Caligus salmonis</name>
    <dbReference type="NCBI Taxonomy" id="72036"/>
    <lineage>
        <taxon>Eukaryota</taxon>
        <taxon>Metazoa</taxon>
        <taxon>Ecdysozoa</taxon>
        <taxon>Arthropoda</taxon>
        <taxon>Crustacea</taxon>
        <taxon>Multicrustacea</taxon>
        <taxon>Hexanauplia</taxon>
        <taxon>Copepoda</taxon>
        <taxon>Siphonostomatoida</taxon>
        <taxon>Caligidae</taxon>
        <taxon>Lepeophtheirus</taxon>
    </lineage>
</organism>
<feature type="transmembrane region" description="Helical" evidence="1">
    <location>
        <begin position="6"/>
        <end position="33"/>
    </location>
</feature>
<proteinExistence type="predicted"/>
<keyword evidence="1" id="KW-0812">Transmembrane</keyword>
<name>A0A0K2SXG2_LEPSM</name>
<accession>A0A0K2SXG2</accession>
<dbReference type="EMBL" id="HACA01000605">
    <property type="protein sequence ID" value="CDW17966.1"/>
    <property type="molecule type" value="Transcribed_RNA"/>
</dbReference>
<evidence type="ECO:0000313" key="2">
    <source>
        <dbReference type="EMBL" id="CDW17966.1"/>
    </source>
</evidence>